<dbReference type="PROSITE" id="PS50994">
    <property type="entry name" value="INTEGRASE"/>
    <property type="match status" value="1"/>
</dbReference>
<dbReference type="InterPro" id="IPR048020">
    <property type="entry name" value="Transpos_IS3"/>
</dbReference>
<comment type="caution">
    <text evidence="5">The sequence shown here is derived from an EMBL/GenBank/DDBJ whole genome shotgun (WGS) entry which is preliminary data.</text>
</comment>
<dbReference type="InterPro" id="IPR012337">
    <property type="entry name" value="RNaseH-like_sf"/>
</dbReference>
<dbReference type="PANTHER" id="PTHR46889:SF4">
    <property type="entry name" value="TRANSPOSASE INSO FOR INSERTION SEQUENCE ELEMENT IS911B-RELATED"/>
    <property type="match status" value="1"/>
</dbReference>
<dbReference type="GO" id="GO:0004803">
    <property type="term" value="F:transposase activity"/>
    <property type="evidence" value="ECO:0007669"/>
    <property type="project" value="InterPro"/>
</dbReference>
<dbReference type="Pfam" id="PF13276">
    <property type="entry name" value="HTH_21"/>
    <property type="match status" value="1"/>
</dbReference>
<sequence>MPRSYPPEFRRKVLDLLKAGRTVTQLANDLQISGQTIYVWRRQEAIDNGELPGVTSTDLAELSKARRRIAELEAELAIHRRAAELLKEAVPPKARYAAIKTLAAEGFSVDLCCRVLDVSVSGYYAWRSRPPSARSLRHAWLTERIRAVHAASRGTYGAGRVHAELRLGQGIIVGHNAVEMLMRRAGIKGLPTHRFRRPLRETPTASDLVNRQFNRAARDLLWVTDITEHPTREGKVYCAVVLDSFSRRVVGWSIDASQTSALVTNALSMAISNRRPDATVIHSDHGVQFTSWAFTERARASGLVPSMGTIGDCYDNGMMESFWGRMQTELLHRKKWKTRIELANAIFDCLEIFHNRQRRHSSLGMLTPNEYEGSTPPCRSHRTSCHGSTEPGEDQPLR</sequence>
<dbReference type="EMBL" id="PVMZ01000022">
    <property type="protein sequence ID" value="PRX15911.1"/>
    <property type="molecule type" value="Genomic_DNA"/>
</dbReference>
<gene>
    <name evidence="5" type="ORF">CLV67_122151</name>
</gene>
<keyword evidence="2" id="KW-0175">Coiled coil</keyword>
<dbReference type="GO" id="GO:0006313">
    <property type="term" value="P:DNA transposition"/>
    <property type="evidence" value="ECO:0007669"/>
    <property type="project" value="InterPro"/>
</dbReference>
<dbReference type="InterPro" id="IPR002514">
    <property type="entry name" value="Transposase_8"/>
</dbReference>
<dbReference type="InterPro" id="IPR025948">
    <property type="entry name" value="HTH-like_dom"/>
</dbReference>
<dbReference type="SUPFAM" id="SSF46689">
    <property type="entry name" value="Homeodomain-like"/>
    <property type="match status" value="1"/>
</dbReference>
<name>A0A2T0JZH9_9ACTN</name>
<keyword evidence="6" id="KW-1185">Reference proteome</keyword>
<proteinExistence type="predicted"/>
<dbReference type="GO" id="GO:0015074">
    <property type="term" value="P:DNA integration"/>
    <property type="evidence" value="ECO:0007669"/>
    <property type="project" value="InterPro"/>
</dbReference>
<comment type="function">
    <text evidence="1">Involved in the transposition of the insertion sequence.</text>
</comment>
<accession>A0A2T0JZH9</accession>
<evidence type="ECO:0000256" key="3">
    <source>
        <dbReference type="SAM" id="MobiDB-lite"/>
    </source>
</evidence>
<dbReference type="Pfam" id="PF01527">
    <property type="entry name" value="HTH_Tnp_1"/>
    <property type="match status" value="1"/>
</dbReference>
<dbReference type="Pfam" id="PF00665">
    <property type="entry name" value="rve"/>
    <property type="match status" value="1"/>
</dbReference>
<evidence type="ECO:0000313" key="6">
    <source>
        <dbReference type="Proteomes" id="UP000239415"/>
    </source>
</evidence>
<feature type="domain" description="Integrase catalytic" evidence="4">
    <location>
        <begin position="199"/>
        <end position="376"/>
    </location>
</feature>
<feature type="region of interest" description="Disordered" evidence="3">
    <location>
        <begin position="365"/>
        <end position="398"/>
    </location>
</feature>
<evidence type="ECO:0000259" key="4">
    <source>
        <dbReference type="PROSITE" id="PS50994"/>
    </source>
</evidence>
<dbReference type="NCBIfam" id="NF033516">
    <property type="entry name" value="transpos_IS3"/>
    <property type="match status" value="1"/>
</dbReference>
<dbReference type="InterPro" id="IPR036397">
    <property type="entry name" value="RNaseH_sf"/>
</dbReference>
<dbReference type="InterPro" id="IPR050900">
    <property type="entry name" value="Transposase_IS3/IS150/IS904"/>
</dbReference>
<evidence type="ECO:0000313" key="5">
    <source>
        <dbReference type="EMBL" id="PRX15911.1"/>
    </source>
</evidence>
<dbReference type="Pfam" id="PF13333">
    <property type="entry name" value="rve_2"/>
    <property type="match status" value="1"/>
</dbReference>
<feature type="coiled-coil region" evidence="2">
    <location>
        <begin position="62"/>
        <end position="89"/>
    </location>
</feature>
<dbReference type="AlphaFoldDB" id="A0A2T0JZH9"/>
<dbReference type="PANTHER" id="PTHR46889">
    <property type="entry name" value="TRANSPOSASE INSF FOR INSERTION SEQUENCE IS3B-RELATED"/>
    <property type="match status" value="1"/>
</dbReference>
<dbReference type="Gene3D" id="3.30.420.10">
    <property type="entry name" value="Ribonuclease H-like superfamily/Ribonuclease H"/>
    <property type="match status" value="1"/>
</dbReference>
<dbReference type="InterPro" id="IPR001584">
    <property type="entry name" value="Integrase_cat-core"/>
</dbReference>
<evidence type="ECO:0000256" key="1">
    <source>
        <dbReference type="ARBA" id="ARBA00002286"/>
    </source>
</evidence>
<dbReference type="GO" id="GO:0003677">
    <property type="term" value="F:DNA binding"/>
    <property type="evidence" value="ECO:0007669"/>
    <property type="project" value="InterPro"/>
</dbReference>
<dbReference type="InterPro" id="IPR009057">
    <property type="entry name" value="Homeodomain-like_sf"/>
</dbReference>
<reference evidence="5 6" key="1">
    <citation type="submission" date="2018-03" db="EMBL/GenBank/DDBJ databases">
        <title>Genomic Encyclopedia of Archaeal and Bacterial Type Strains, Phase II (KMG-II): from individual species to whole genera.</title>
        <authorList>
            <person name="Goeker M."/>
        </authorList>
    </citation>
    <scope>NUCLEOTIDE SEQUENCE [LARGE SCALE GENOMIC DNA]</scope>
    <source>
        <strain evidence="5 6">DSM 43146</strain>
    </source>
</reference>
<dbReference type="SUPFAM" id="SSF53098">
    <property type="entry name" value="Ribonuclease H-like"/>
    <property type="match status" value="1"/>
</dbReference>
<dbReference type="Proteomes" id="UP000239415">
    <property type="component" value="Unassembled WGS sequence"/>
</dbReference>
<dbReference type="RefSeq" id="WP_239166124.1">
    <property type="nucleotide sequence ID" value="NZ_BOMO01000022.1"/>
</dbReference>
<protein>
    <submittedName>
        <fullName evidence="5">Transposase InsO family protein</fullName>
    </submittedName>
</protein>
<dbReference type="Gene3D" id="1.10.10.60">
    <property type="entry name" value="Homeodomain-like"/>
    <property type="match status" value="1"/>
</dbReference>
<evidence type="ECO:0000256" key="2">
    <source>
        <dbReference type="SAM" id="Coils"/>
    </source>
</evidence>
<organism evidence="5 6">
    <name type="scientific">Actinoplanes italicus</name>
    <dbReference type="NCBI Taxonomy" id="113567"/>
    <lineage>
        <taxon>Bacteria</taxon>
        <taxon>Bacillati</taxon>
        <taxon>Actinomycetota</taxon>
        <taxon>Actinomycetes</taxon>
        <taxon>Micromonosporales</taxon>
        <taxon>Micromonosporaceae</taxon>
        <taxon>Actinoplanes</taxon>
    </lineage>
</organism>